<proteinExistence type="predicted"/>
<organism evidence="1 2">
    <name type="scientific">Rubritalea tangerina</name>
    <dbReference type="NCBI Taxonomy" id="430798"/>
    <lineage>
        <taxon>Bacteria</taxon>
        <taxon>Pseudomonadati</taxon>
        <taxon>Verrucomicrobiota</taxon>
        <taxon>Verrucomicrobiia</taxon>
        <taxon>Verrucomicrobiales</taxon>
        <taxon>Rubritaleaceae</taxon>
        <taxon>Rubritalea</taxon>
    </lineage>
</organism>
<protein>
    <submittedName>
        <fullName evidence="1">Uncharacterized protein</fullName>
    </submittedName>
</protein>
<dbReference type="RefSeq" id="WP_377086869.1">
    <property type="nucleotide sequence ID" value="NZ_JBHSJL010000014.1"/>
</dbReference>
<sequence>MRFFLIFVLGCLACVSAQEGREVKLRFATVGLYGGKSKIKLDEKTEVQLSLRYPSAQVRCKIEEGQALKIYGADQNFEAELVAIGAVRVPANLSQGTVLLIPYSKGYKCHFISEKSAPEGGVYLYNLSDQSLGFVMRKGEKMIVDSGQGKTFQASQSLSENIPVKIFRPASENSFKLLFSTSWRMVPNRREILIFYNHPKTGKVAMKGISQYGAVNR</sequence>
<evidence type="ECO:0000313" key="1">
    <source>
        <dbReference type="EMBL" id="MFD2160237.1"/>
    </source>
</evidence>
<evidence type="ECO:0000313" key="2">
    <source>
        <dbReference type="Proteomes" id="UP001597389"/>
    </source>
</evidence>
<gene>
    <name evidence="1" type="ORF">ACFSW8_15145</name>
</gene>
<accession>A0ABW4ZF89</accession>
<keyword evidence="2" id="KW-1185">Reference proteome</keyword>
<dbReference type="EMBL" id="JBHUJB010000073">
    <property type="protein sequence ID" value="MFD2160237.1"/>
    <property type="molecule type" value="Genomic_DNA"/>
</dbReference>
<name>A0ABW4ZF89_9BACT</name>
<dbReference type="Proteomes" id="UP001597389">
    <property type="component" value="Unassembled WGS sequence"/>
</dbReference>
<reference evidence="2" key="1">
    <citation type="journal article" date="2019" name="Int. J. Syst. Evol. Microbiol.">
        <title>The Global Catalogue of Microorganisms (GCM) 10K type strain sequencing project: providing services to taxonomists for standard genome sequencing and annotation.</title>
        <authorList>
            <consortium name="The Broad Institute Genomics Platform"/>
            <consortium name="The Broad Institute Genome Sequencing Center for Infectious Disease"/>
            <person name="Wu L."/>
            <person name="Ma J."/>
        </authorList>
    </citation>
    <scope>NUCLEOTIDE SEQUENCE [LARGE SCALE GENOMIC DNA]</scope>
    <source>
        <strain evidence="2">CCUG 57942</strain>
    </source>
</reference>
<comment type="caution">
    <text evidence="1">The sequence shown here is derived from an EMBL/GenBank/DDBJ whole genome shotgun (WGS) entry which is preliminary data.</text>
</comment>